<name>A0A164VBS0_9CRUS</name>
<keyword evidence="2" id="KW-1185">Reference proteome</keyword>
<dbReference type="EMBL" id="LRGB01001363">
    <property type="protein sequence ID" value="KZS12166.1"/>
    <property type="molecule type" value="Genomic_DNA"/>
</dbReference>
<sequence length="83" mass="9921">MTPNTRVRHPISHRSFSLFYDHLFGRLEKKRWLSRTKKNKSKRFYSIRVRLSLARDDYTVRCFIAAPTQTEVPKKGARRPNSI</sequence>
<dbReference type="Proteomes" id="UP000076858">
    <property type="component" value="Unassembled WGS sequence"/>
</dbReference>
<proteinExistence type="predicted"/>
<organism evidence="1 2">
    <name type="scientific">Daphnia magna</name>
    <dbReference type="NCBI Taxonomy" id="35525"/>
    <lineage>
        <taxon>Eukaryota</taxon>
        <taxon>Metazoa</taxon>
        <taxon>Ecdysozoa</taxon>
        <taxon>Arthropoda</taxon>
        <taxon>Crustacea</taxon>
        <taxon>Branchiopoda</taxon>
        <taxon>Diplostraca</taxon>
        <taxon>Cladocera</taxon>
        <taxon>Anomopoda</taxon>
        <taxon>Daphniidae</taxon>
        <taxon>Daphnia</taxon>
    </lineage>
</organism>
<dbReference type="AlphaFoldDB" id="A0A164VBS0"/>
<comment type="caution">
    <text evidence="1">The sequence shown here is derived from an EMBL/GenBank/DDBJ whole genome shotgun (WGS) entry which is preliminary data.</text>
</comment>
<evidence type="ECO:0000313" key="1">
    <source>
        <dbReference type="EMBL" id="KZS12166.1"/>
    </source>
</evidence>
<evidence type="ECO:0000313" key="2">
    <source>
        <dbReference type="Proteomes" id="UP000076858"/>
    </source>
</evidence>
<reference evidence="1 2" key="1">
    <citation type="submission" date="2016-03" db="EMBL/GenBank/DDBJ databases">
        <title>EvidentialGene: Evidence-directed Construction of Genes on Genomes.</title>
        <authorList>
            <person name="Gilbert D.G."/>
            <person name="Choi J.-H."/>
            <person name="Mockaitis K."/>
            <person name="Colbourne J."/>
            <person name="Pfrender M."/>
        </authorList>
    </citation>
    <scope>NUCLEOTIDE SEQUENCE [LARGE SCALE GENOMIC DNA]</scope>
    <source>
        <strain evidence="1 2">Xinb3</strain>
        <tissue evidence="1">Complete organism</tissue>
    </source>
</reference>
<protein>
    <submittedName>
        <fullName evidence="1">Uncharacterized protein</fullName>
    </submittedName>
</protein>
<accession>A0A164VBS0</accession>
<gene>
    <name evidence="1" type="ORF">APZ42_022966</name>
</gene>